<protein>
    <submittedName>
        <fullName evidence="2">Uncharacterized protein</fullName>
    </submittedName>
</protein>
<keyword evidence="1" id="KW-0732">Signal</keyword>
<dbReference type="Proteomes" id="UP000192578">
    <property type="component" value="Unassembled WGS sequence"/>
</dbReference>
<feature type="chain" id="PRO_5013048643" evidence="1">
    <location>
        <begin position="26"/>
        <end position="82"/>
    </location>
</feature>
<sequence>MRLNDLSWLFCWVFLFFGLLGSSMANSKSLNRGGPVEVATVSLTAKSGKTAPQKDIMFETASIRGGSNVNCVKDPKRCQYVP</sequence>
<dbReference type="AlphaFoldDB" id="A0A1W0WAB3"/>
<organism evidence="2 3">
    <name type="scientific">Hypsibius exemplaris</name>
    <name type="common">Freshwater tardigrade</name>
    <dbReference type="NCBI Taxonomy" id="2072580"/>
    <lineage>
        <taxon>Eukaryota</taxon>
        <taxon>Metazoa</taxon>
        <taxon>Ecdysozoa</taxon>
        <taxon>Tardigrada</taxon>
        <taxon>Eutardigrada</taxon>
        <taxon>Parachela</taxon>
        <taxon>Hypsibioidea</taxon>
        <taxon>Hypsibiidae</taxon>
        <taxon>Hypsibius</taxon>
    </lineage>
</organism>
<feature type="signal peptide" evidence="1">
    <location>
        <begin position="1"/>
        <end position="25"/>
    </location>
</feature>
<dbReference type="EMBL" id="MTYJ01000153">
    <property type="protein sequence ID" value="OQV12131.1"/>
    <property type="molecule type" value="Genomic_DNA"/>
</dbReference>
<evidence type="ECO:0000313" key="3">
    <source>
        <dbReference type="Proteomes" id="UP000192578"/>
    </source>
</evidence>
<accession>A0A1W0WAB3</accession>
<keyword evidence="3" id="KW-1185">Reference proteome</keyword>
<proteinExistence type="predicted"/>
<evidence type="ECO:0000313" key="2">
    <source>
        <dbReference type="EMBL" id="OQV12131.1"/>
    </source>
</evidence>
<evidence type="ECO:0000256" key="1">
    <source>
        <dbReference type="SAM" id="SignalP"/>
    </source>
</evidence>
<comment type="caution">
    <text evidence="2">The sequence shown here is derived from an EMBL/GenBank/DDBJ whole genome shotgun (WGS) entry which is preliminary data.</text>
</comment>
<gene>
    <name evidence="2" type="ORF">BV898_13610</name>
</gene>
<name>A0A1W0WAB3_HYPEX</name>
<reference evidence="3" key="1">
    <citation type="submission" date="2017-01" db="EMBL/GenBank/DDBJ databases">
        <title>Comparative genomics of anhydrobiosis in the tardigrade Hypsibius dujardini.</title>
        <authorList>
            <person name="Yoshida Y."/>
            <person name="Koutsovoulos G."/>
            <person name="Laetsch D."/>
            <person name="Stevens L."/>
            <person name="Kumar S."/>
            <person name="Horikawa D."/>
            <person name="Ishino K."/>
            <person name="Komine S."/>
            <person name="Tomita M."/>
            <person name="Blaxter M."/>
            <person name="Arakawa K."/>
        </authorList>
    </citation>
    <scope>NUCLEOTIDE SEQUENCE [LARGE SCALE GENOMIC DNA]</scope>
    <source>
        <strain evidence="3">Z151</strain>
    </source>
</reference>